<dbReference type="InterPro" id="IPR050739">
    <property type="entry name" value="MFP"/>
</dbReference>
<protein>
    <recommendedName>
        <fullName evidence="4">NHLP bacteriocin system secretion protein</fullName>
    </recommendedName>
</protein>
<comment type="caution">
    <text evidence="2">The sequence shown here is derived from an EMBL/GenBank/DDBJ whole genome shotgun (WGS) entry which is preliminary data.</text>
</comment>
<proteinExistence type="predicted"/>
<dbReference type="PANTHER" id="PTHR30386">
    <property type="entry name" value="MEMBRANE FUSION SUBUNIT OF EMRAB-TOLC MULTIDRUG EFFLUX PUMP"/>
    <property type="match status" value="1"/>
</dbReference>
<dbReference type="Proteomes" id="UP000244906">
    <property type="component" value="Unassembled WGS sequence"/>
</dbReference>
<evidence type="ECO:0000313" key="2">
    <source>
        <dbReference type="EMBL" id="PVZ72234.1"/>
    </source>
</evidence>
<dbReference type="EMBL" id="QDDL01000001">
    <property type="protein sequence ID" value="PVZ72234.1"/>
    <property type="molecule type" value="Genomic_DNA"/>
</dbReference>
<keyword evidence="3" id="KW-1185">Reference proteome</keyword>
<name>A0A2V1GYV5_9GAMM</name>
<evidence type="ECO:0008006" key="4">
    <source>
        <dbReference type="Google" id="ProtNLM"/>
    </source>
</evidence>
<reference evidence="2 3" key="1">
    <citation type="submission" date="2018-04" db="EMBL/GenBank/DDBJ databases">
        <title>Thalassorhabdus spongiae gen. nov., sp. nov., isolated from a marine sponge in South-West Iceland.</title>
        <authorList>
            <person name="Knobloch S."/>
            <person name="Daussin A."/>
            <person name="Johannsson R."/>
            <person name="Marteinsson V.T."/>
        </authorList>
    </citation>
    <scope>NUCLEOTIDE SEQUENCE [LARGE SCALE GENOMIC DNA]</scope>
    <source>
        <strain evidence="2 3">Hp12</strain>
    </source>
</reference>
<dbReference type="RefSeq" id="WP_116685820.1">
    <property type="nucleotide sequence ID" value="NZ_CAWNYD010000001.1"/>
</dbReference>
<dbReference type="OrthoDB" id="7052280at2"/>
<keyword evidence="1" id="KW-1133">Transmembrane helix</keyword>
<feature type="transmembrane region" description="Helical" evidence="1">
    <location>
        <begin position="32"/>
        <end position="53"/>
    </location>
</feature>
<keyword evidence="1" id="KW-0472">Membrane</keyword>
<evidence type="ECO:0000313" key="3">
    <source>
        <dbReference type="Proteomes" id="UP000244906"/>
    </source>
</evidence>
<sequence>MSRLFRKSFLLQRKQNQESQLSLLIPLRNESVFWPFLFSSSFFLFALTAWLFLSELPIEVEATGMVLPLGGVREINAFSEGVVTSRQGDPQRVIEAGDILLELSPLGADENFLQARRSYLENKKALVHRQLNATASQNRTLDTIALQISNIERSKKSLADLKDTLIAAADVFSKRQKQSLADQGKVLNKLMTAYQSFLFDLDKLKKSNLVNQQEYLDGLQQHSVTLQSFSELSLRSPRSSLDRQRLKKDIYDLQMLIAEQDVKLIELNHKIEETREAFLAGKDELNLEELKYRQTLLQKERDLWRGSRIIAPYSGELLAVNKTIGQGVVRGESVALLGMVDQDVRQMLVISPRAVAGNMKFSYFSQQKKITLDANFTKSAYQFVYQVQRIVADLIDVEPNLISVKQKGDRFVISLNDGSDRIKYLKLVDFDLLDIEKAPVFSSLQIIGDQWKTSELVNIALVASDQAKRITPGNGVLVKPDYVKTLAGAQLKASVRQLSKLITTSIEAEALIGTSELAQKIAGEQSGVAVIIDLKKDENGRYQWDGKPPDIPLAIGSTTKSKIRVGSVPPIEVILPLITRYFE</sequence>
<keyword evidence="1" id="KW-0812">Transmembrane</keyword>
<dbReference type="PANTHER" id="PTHR30386:SF28">
    <property type="entry name" value="EXPORTED PROTEIN"/>
    <property type="match status" value="1"/>
</dbReference>
<accession>A0A2V1GYV5</accession>
<evidence type="ECO:0000256" key="1">
    <source>
        <dbReference type="SAM" id="Phobius"/>
    </source>
</evidence>
<dbReference type="AlphaFoldDB" id="A0A2V1GYV5"/>
<gene>
    <name evidence="2" type="ORF">DC094_04265</name>
</gene>
<organism evidence="2 3">
    <name type="scientific">Pelagibaculum spongiae</name>
    <dbReference type="NCBI Taxonomy" id="2080658"/>
    <lineage>
        <taxon>Bacteria</taxon>
        <taxon>Pseudomonadati</taxon>
        <taxon>Pseudomonadota</taxon>
        <taxon>Gammaproteobacteria</taxon>
        <taxon>Oceanospirillales</taxon>
        <taxon>Pelagibaculum</taxon>
    </lineage>
</organism>